<dbReference type="PANTHER" id="PTHR36440">
    <property type="entry name" value="PUTATIVE (AFU_ORTHOLOGUE AFUA_8G07350)-RELATED"/>
    <property type="match status" value="1"/>
</dbReference>
<dbReference type="InterPro" id="IPR011051">
    <property type="entry name" value="RmlC_Cupin_sf"/>
</dbReference>
<evidence type="ECO:0000313" key="2">
    <source>
        <dbReference type="EMBL" id="GAA5170060.1"/>
    </source>
</evidence>
<proteinExistence type="predicted"/>
<dbReference type="RefSeq" id="WP_185063537.1">
    <property type="nucleotide sequence ID" value="NZ_BAABJP010000043.1"/>
</dbReference>
<accession>A0ABP9R0T2</accession>
<evidence type="ECO:0000259" key="1">
    <source>
        <dbReference type="Pfam" id="PF07883"/>
    </source>
</evidence>
<dbReference type="SUPFAM" id="SSF51182">
    <property type="entry name" value="RmlC-like cupins"/>
    <property type="match status" value="1"/>
</dbReference>
<keyword evidence="3" id="KW-1185">Reference proteome</keyword>
<gene>
    <name evidence="2" type="ORF">GCM10023321_66570</name>
</gene>
<comment type="caution">
    <text evidence="2">The sequence shown here is derived from an EMBL/GenBank/DDBJ whole genome shotgun (WGS) entry which is preliminary data.</text>
</comment>
<dbReference type="Gene3D" id="2.60.120.10">
    <property type="entry name" value="Jelly Rolls"/>
    <property type="match status" value="1"/>
</dbReference>
<dbReference type="InterPro" id="IPR053146">
    <property type="entry name" value="QDO-like"/>
</dbReference>
<feature type="domain" description="Cupin type-2" evidence="1">
    <location>
        <begin position="44"/>
        <end position="113"/>
    </location>
</feature>
<organism evidence="2 3">
    <name type="scientific">Pseudonocardia eucalypti</name>
    <dbReference type="NCBI Taxonomy" id="648755"/>
    <lineage>
        <taxon>Bacteria</taxon>
        <taxon>Bacillati</taxon>
        <taxon>Actinomycetota</taxon>
        <taxon>Actinomycetes</taxon>
        <taxon>Pseudonocardiales</taxon>
        <taxon>Pseudonocardiaceae</taxon>
        <taxon>Pseudonocardia</taxon>
    </lineage>
</organism>
<dbReference type="EMBL" id="BAABJP010000043">
    <property type="protein sequence ID" value="GAA5170060.1"/>
    <property type="molecule type" value="Genomic_DNA"/>
</dbReference>
<dbReference type="PANTHER" id="PTHR36440:SF1">
    <property type="entry name" value="PUTATIVE (AFU_ORTHOLOGUE AFUA_8G07350)-RELATED"/>
    <property type="match status" value="1"/>
</dbReference>
<reference evidence="3" key="1">
    <citation type="journal article" date="2019" name="Int. J. Syst. Evol. Microbiol.">
        <title>The Global Catalogue of Microorganisms (GCM) 10K type strain sequencing project: providing services to taxonomists for standard genome sequencing and annotation.</title>
        <authorList>
            <consortium name="The Broad Institute Genomics Platform"/>
            <consortium name="The Broad Institute Genome Sequencing Center for Infectious Disease"/>
            <person name="Wu L."/>
            <person name="Ma J."/>
        </authorList>
    </citation>
    <scope>NUCLEOTIDE SEQUENCE [LARGE SCALE GENOMIC DNA]</scope>
    <source>
        <strain evidence="3">JCM 18303</strain>
    </source>
</reference>
<evidence type="ECO:0000313" key="3">
    <source>
        <dbReference type="Proteomes" id="UP001428817"/>
    </source>
</evidence>
<dbReference type="Pfam" id="PF07883">
    <property type="entry name" value="Cupin_2"/>
    <property type="match status" value="1"/>
</dbReference>
<dbReference type="Proteomes" id="UP001428817">
    <property type="component" value="Unassembled WGS sequence"/>
</dbReference>
<sequence length="166" mass="18498">MTIPEPNAVWRPVAETERLGPVTGNSTRFVAPGDSVRREFGLFEITIEPGRPGAVPHYHQGFSESFYVISGRLAVMSGRDWRVAGSGDFLHVPPHGMHAFRGHGDEPTRFLILFVPGAPRERYFRGLAELGRRPEPPTPEEVDAFARECDQVNVRDWASNPLVHGD</sequence>
<name>A0ABP9R0T2_9PSEU</name>
<protein>
    <submittedName>
        <fullName evidence="2">Cupin domain-containing protein</fullName>
    </submittedName>
</protein>
<dbReference type="InterPro" id="IPR014710">
    <property type="entry name" value="RmlC-like_jellyroll"/>
</dbReference>
<dbReference type="InterPro" id="IPR013096">
    <property type="entry name" value="Cupin_2"/>
</dbReference>